<feature type="domain" description="Coenzyme Q-binding protein COQ10 START" evidence="5">
    <location>
        <begin position="8"/>
        <end position="166"/>
    </location>
</feature>
<dbReference type="Gene3D" id="3.30.530.20">
    <property type="match status" value="1"/>
</dbReference>
<comment type="similarity">
    <text evidence="1">Belongs to the COQ10 family.</text>
</comment>
<gene>
    <name evidence="6" type="ORF">GP486_007098</name>
</gene>
<dbReference type="Pfam" id="PF03364">
    <property type="entry name" value="Polyketide_cyc"/>
    <property type="match status" value="1"/>
</dbReference>
<dbReference type="GO" id="GO:0048039">
    <property type="term" value="F:ubiquinone binding"/>
    <property type="evidence" value="ECO:0007669"/>
    <property type="project" value="InterPro"/>
</dbReference>
<protein>
    <recommendedName>
        <fullName evidence="5">Coenzyme Q-binding protein COQ10 START domain-containing protein</fullName>
    </recommendedName>
</protein>
<dbReference type="InterPro" id="IPR044996">
    <property type="entry name" value="COQ10-like"/>
</dbReference>
<comment type="subunit">
    <text evidence="2">Interacts with coenzyme Q.</text>
</comment>
<dbReference type="GO" id="GO:0005739">
    <property type="term" value="C:mitochondrion"/>
    <property type="evidence" value="ECO:0007669"/>
    <property type="project" value="TreeGrafter"/>
</dbReference>
<feature type="non-terminal residue" evidence="6">
    <location>
        <position position="1"/>
    </location>
</feature>
<evidence type="ECO:0000313" key="6">
    <source>
        <dbReference type="EMBL" id="KAH0551686.1"/>
    </source>
</evidence>
<evidence type="ECO:0000313" key="7">
    <source>
        <dbReference type="Proteomes" id="UP000750711"/>
    </source>
</evidence>
<evidence type="ECO:0000256" key="4">
    <source>
        <dbReference type="SAM" id="MobiDB-lite"/>
    </source>
</evidence>
<proteinExistence type="inferred from homology"/>
<dbReference type="InterPro" id="IPR005031">
    <property type="entry name" value="COQ10_START"/>
</dbReference>
<dbReference type="InterPro" id="IPR023393">
    <property type="entry name" value="START-like_dom_sf"/>
</dbReference>
<dbReference type="Proteomes" id="UP000750711">
    <property type="component" value="Unassembled WGS sequence"/>
</dbReference>
<dbReference type="PANTHER" id="PTHR12901">
    <property type="entry name" value="SPERM PROTEIN HOMOLOG"/>
    <property type="match status" value="1"/>
</dbReference>
<dbReference type="EMBL" id="JAGHQM010001833">
    <property type="protein sequence ID" value="KAH0551686.1"/>
    <property type="molecule type" value="Genomic_DNA"/>
</dbReference>
<reference evidence="6" key="1">
    <citation type="submission" date="2021-03" db="EMBL/GenBank/DDBJ databases">
        <title>Comparative genomics and phylogenomic investigation of the class Geoglossomycetes provide insights into ecological specialization and systematics.</title>
        <authorList>
            <person name="Melie T."/>
            <person name="Pirro S."/>
            <person name="Miller A.N."/>
            <person name="Quandt A."/>
        </authorList>
    </citation>
    <scope>NUCLEOTIDE SEQUENCE</scope>
    <source>
        <strain evidence="6">CAQ_001_2017</strain>
    </source>
</reference>
<feature type="compositionally biased region" description="Basic and acidic residues" evidence="4">
    <location>
        <begin position="184"/>
        <end position="196"/>
    </location>
</feature>
<organism evidence="6 7">
    <name type="scientific">Trichoglossum hirsutum</name>
    <dbReference type="NCBI Taxonomy" id="265104"/>
    <lineage>
        <taxon>Eukaryota</taxon>
        <taxon>Fungi</taxon>
        <taxon>Dikarya</taxon>
        <taxon>Ascomycota</taxon>
        <taxon>Pezizomycotina</taxon>
        <taxon>Geoglossomycetes</taxon>
        <taxon>Geoglossales</taxon>
        <taxon>Geoglossaceae</taxon>
        <taxon>Trichoglossum</taxon>
    </lineage>
</organism>
<dbReference type="PANTHER" id="PTHR12901:SF10">
    <property type="entry name" value="COENZYME Q-BINDING PROTEIN COQ10, MITOCHONDRIAL"/>
    <property type="match status" value="1"/>
</dbReference>
<comment type="caution">
    <text evidence="6">The sequence shown here is derived from an EMBL/GenBank/DDBJ whole genome shotgun (WGS) entry which is preliminary data.</text>
</comment>
<dbReference type="GO" id="GO:0045333">
    <property type="term" value="P:cellular respiration"/>
    <property type="evidence" value="ECO:0007669"/>
    <property type="project" value="InterPro"/>
</dbReference>
<evidence type="ECO:0000256" key="2">
    <source>
        <dbReference type="ARBA" id="ARBA00011814"/>
    </source>
</evidence>
<dbReference type="SUPFAM" id="SSF55961">
    <property type="entry name" value="Bet v1-like"/>
    <property type="match status" value="1"/>
</dbReference>
<evidence type="ECO:0000259" key="5">
    <source>
        <dbReference type="Pfam" id="PF03364"/>
    </source>
</evidence>
<name>A0A9P8I702_9PEZI</name>
<evidence type="ECO:0000256" key="3">
    <source>
        <dbReference type="ARBA" id="ARBA00024947"/>
    </source>
</evidence>
<dbReference type="AlphaFoldDB" id="A0A9P8I702"/>
<keyword evidence="7" id="KW-1185">Reference proteome</keyword>
<dbReference type="CDD" id="cd07813">
    <property type="entry name" value="COQ10p_like"/>
    <property type="match status" value="1"/>
</dbReference>
<comment type="function">
    <text evidence="3">Required for the function of coenzyme Q in the respiratory chain. May serve as a chaperone or may be involved in the transport of Q6 from its site of synthesis to the catalytic sites of the respiratory complexes.</text>
</comment>
<sequence length="196" mass="21542">TLHARRTLPYSAAALYDIIADIDSYAFFLPYCLGSSVSRWASHGGRRWPAEAELRVGWGGLDERFVSSVLCVPGSVVEAVSGNTHSAADSPPGSRPGNALFTHLLTRWTVWPCPYEPHLREKGALSAEERTEVKLDIEFQFANPIYSALSRAAVPKVAGMMIGAFEERVKELLDTPVSESVRSNARERTEGVVRKP</sequence>
<evidence type="ECO:0000256" key="1">
    <source>
        <dbReference type="ARBA" id="ARBA00006885"/>
    </source>
</evidence>
<feature type="region of interest" description="Disordered" evidence="4">
    <location>
        <begin position="176"/>
        <end position="196"/>
    </location>
</feature>
<accession>A0A9P8I702</accession>